<feature type="region of interest" description="Disordered" evidence="1">
    <location>
        <begin position="1"/>
        <end position="54"/>
    </location>
</feature>
<comment type="caution">
    <text evidence="2">The sequence shown here is derived from an EMBL/GenBank/DDBJ whole genome shotgun (WGS) entry which is preliminary data.</text>
</comment>
<accession>A0A2N0NTF6</accession>
<dbReference type="EMBL" id="LLXJ01002952">
    <property type="protein sequence ID" value="PKB97851.1"/>
    <property type="molecule type" value="Genomic_DNA"/>
</dbReference>
<gene>
    <name evidence="2" type="ORF">RhiirA5_432397</name>
</gene>
<organism evidence="2 3">
    <name type="scientific">Rhizophagus irregularis</name>
    <dbReference type="NCBI Taxonomy" id="588596"/>
    <lineage>
        <taxon>Eukaryota</taxon>
        <taxon>Fungi</taxon>
        <taxon>Fungi incertae sedis</taxon>
        <taxon>Mucoromycota</taxon>
        <taxon>Glomeromycotina</taxon>
        <taxon>Glomeromycetes</taxon>
        <taxon>Glomerales</taxon>
        <taxon>Glomeraceae</taxon>
        <taxon>Rhizophagus</taxon>
    </lineage>
</organism>
<evidence type="ECO:0000256" key="1">
    <source>
        <dbReference type="SAM" id="MobiDB-lite"/>
    </source>
</evidence>
<evidence type="ECO:0000313" key="2">
    <source>
        <dbReference type="EMBL" id="PKB97851.1"/>
    </source>
</evidence>
<dbReference type="AlphaFoldDB" id="A0A2N0NTF6"/>
<feature type="compositionally biased region" description="Basic and acidic residues" evidence="1">
    <location>
        <begin position="1"/>
        <end position="17"/>
    </location>
</feature>
<evidence type="ECO:0000313" key="3">
    <source>
        <dbReference type="Proteomes" id="UP000232722"/>
    </source>
</evidence>
<name>A0A2N0NTF6_9GLOM</name>
<proteinExistence type="predicted"/>
<sequence length="87" mass="10079">METKCDASGRSRRDASRPQRIPLFPRSGGSRRRNRIKPPTHRMETDSGSEFTNDQPRVMMRFGEPGRHKQQSYAERAIQAIQEPLLK</sequence>
<dbReference type="Proteomes" id="UP000232722">
    <property type="component" value="Unassembled WGS sequence"/>
</dbReference>
<reference evidence="2 3" key="1">
    <citation type="submission" date="2016-04" db="EMBL/GenBank/DDBJ databases">
        <title>Genome analyses suggest a sexual origin of heterokaryosis in a supposedly ancient asexual fungus.</title>
        <authorList>
            <person name="Ropars J."/>
            <person name="Sedzielewska K."/>
            <person name="Noel J."/>
            <person name="Charron P."/>
            <person name="Farinelli L."/>
            <person name="Marton T."/>
            <person name="Kruger M."/>
            <person name="Pelin A."/>
            <person name="Brachmann A."/>
            <person name="Corradi N."/>
        </authorList>
    </citation>
    <scope>NUCLEOTIDE SEQUENCE [LARGE SCALE GENOMIC DNA]</scope>
    <source>
        <strain evidence="2 3">A5</strain>
    </source>
</reference>
<protein>
    <submittedName>
        <fullName evidence="2">Uncharacterized protein</fullName>
    </submittedName>
</protein>
<reference evidence="2 3" key="2">
    <citation type="submission" date="2017-09" db="EMBL/GenBank/DDBJ databases">
        <title>Extensive intraspecific genome diversity in a model arbuscular mycorrhizal fungus.</title>
        <authorList>
            <person name="Chen E.C."/>
            <person name="Morin E."/>
            <person name="Beaudet D."/>
            <person name="Noel J."/>
            <person name="Ndikumana S."/>
            <person name="Charron P."/>
            <person name="St-Onge C."/>
            <person name="Giorgi J."/>
            <person name="Grigoriev I.V."/>
            <person name="Roux C."/>
            <person name="Martin F.M."/>
            <person name="Corradi N."/>
        </authorList>
    </citation>
    <scope>NUCLEOTIDE SEQUENCE [LARGE SCALE GENOMIC DNA]</scope>
    <source>
        <strain evidence="2 3">A5</strain>
    </source>
</reference>
<feature type="compositionally biased region" description="Basic residues" evidence="1">
    <location>
        <begin position="29"/>
        <end position="40"/>
    </location>
</feature>